<dbReference type="InterPro" id="IPR012336">
    <property type="entry name" value="Thioredoxin-like_fold"/>
</dbReference>
<name>A0A3E0TWD7_9GAMM</name>
<dbReference type="PROSITE" id="PS00194">
    <property type="entry name" value="THIOREDOXIN_1"/>
    <property type="match status" value="1"/>
</dbReference>
<dbReference type="PROSITE" id="PS51352">
    <property type="entry name" value="THIOREDOXIN_2"/>
    <property type="match status" value="1"/>
</dbReference>
<protein>
    <submittedName>
        <fullName evidence="3">TlpA family protein disulfide reductase</fullName>
    </submittedName>
</protein>
<dbReference type="InterPro" id="IPR013766">
    <property type="entry name" value="Thioredoxin_domain"/>
</dbReference>
<dbReference type="InterPro" id="IPR017937">
    <property type="entry name" value="Thioredoxin_CS"/>
</dbReference>
<dbReference type="EMBL" id="QUOU01000001">
    <property type="protein sequence ID" value="REL28315.1"/>
    <property type="molecule type" value="Genomic_DNA"/>
</dbReference>
<dbReference type="InterPro" id="IPR036249">
    <property type="entry name" value="Thioredoxin-like_sf"/>
</dbReference>
<dbReference type="Proteomes" id="UP000256478">
    <property type="component" value="Unassembled WGS sequence"/>
</dbReference>
<evidence type="ECO:0000313" key="3">
    <source>
        <dbReference type="EMBL" id="REL28315.1"/>
    </source>
</evidence>
<evidence type="ECO:0000259" key="2">
    <source>
        <dbReference type="PROSITE" id="PS51352"/>
    </source>
</evidence>
<dbReference type="InterPro" id="IPR050553">
    <property type="entry name" value="Thioredoxin_ResA/DsbE_sf"/>
</dbReference>
<accession>A0A3E0TWD7</accession>
<dbReference type="PANTHER" id="PTHR42852">
    <property type="entry name" value="THIOL:DISULFIDE INTERCHANGE PROTEIN DSBE"/>
    <property type="match status" value="1"/>
</dbReference>
<keyword evidence="1" id="KW-0676">Redox-active center</keyword>
<reference evidence="3 4" key="1">
    <citation type="submission" date="2018-08" db="EMBL/GenBank/DDBJ databases">
        <title>Thalassotalea euphylliae genome.</title>
        <authorList>
            <person name="Summers S."/>
            <person name="Rice S.A."/>
            <person name="Freckelton M.L."/>
            <person name="Nedved B.T."/>
            <person name="Hadfield M.G."/>
        </authorList>
    </citation>
    <scope>NUCLEOTIDE SEQUENCE [LARGE SCALE GENOMIC DNA]</scope>
    <source>
        <strain evidence="3 4">H1</strain>
    </source>
</reference>
<organism evidence="3 4">
    <name type="scientific">Thalassotalea euphylliae</name>
    <dbReference type="NCBI Taxonomy" id="1655234"/>
    <lineage>
        <taxon>Bacteria</taxon>
        <taxon>Pseudomonadati</taxon>
        <taxon>Pseudomonadota</taxon>
        <taxon>Gammaproteobacteria</taxon>
        <taxon>Alteromonadales</taxon>
        <taxon>Colwelliaceae</taxon>
        <taxon>Thalassotalea</taxon>
    </lineage>
</organism>
<dbReference type="GO" id="GO:0015036">
    <property type="term" value="F:disulfide oxidoreductase activity"/>
    <property type="evidence" value="ECO:0007669"/>
    <property type="project" value="UniProtKB-ARBA"/>
</dbReference>
<dbReference type="Pfam" id="PF13905">
    <property type="entry name" value="Thioredoxin_8"/>
    <property type="match status" value="1"/>
</dbReference>
<dbReference type="PANTHER" id="PTHR42852:SF13">
    <property type="entry name" value="PROTEIN DIPZ"/>
    <property type="match status" value="1"/>
</dbReference>
<gene>
    <name evidence="3" type="ORF">DXX93_18230</name>
</gene>
<dbReference type="CDD" id="cd02966">
    <property type="entry name" value="TlpA_like_family"/>
    <property type="match status" value="1"/>
</dbReference>
<evidence type="ECO:0000256" key="1">
    <source>
        <dbReference type="ARBA" id="ARBA00023284"/>
    </source>
</evidence>
<sequence length="179" mass="19440">MPTLAAACLVLCNTSIAESYEEKVQASLSAIGQPIAAIDFISLDGQPRAFNALVGKPSVVYFFASWCAPCYKTLHDIEQIRQQQKVSVTLVAIALDEDSTAVAEMIKQTGFTGETWLANSGAKPLKKRLFANAYKVLPYVVQLDSDLVLVDHSYDIKSLSQWQAVLVNGEQLSQASVGK</sequence>
<proteinExistence type="predicted"/>
<comment type="caution">
    <text evidence="3">The sequence shown here is derived from an EMBL/GenBank/DDBJ whole genome shotgun (WGS) entry which is preliminary data.</text>
</comment>
<evidence type="ECO:0000313" key="4">
    <source>
        <dbReference type="Proteomes" id="UP000256478"/>
    </source>
</evidence>
<dbReference type="AlphaFoldDB" id="A0A3E0TWD7"/>
<feature type="domain" description="Thioredoxin" evidence="2">
    <location>
        <begin position="29"/>
        <end position="171"/>
    </location>
</feature>
<dbReference type="Gene3D" id="3.40.30.10">
    <property type="entry name" value="Glutaredoxin"/>
    <property type="match status" value="1"/>
</dbReference>
<dbReference type="SUPFAM" id="SSF52833">
    <property type="entry name" value="Thioredoxin-like"/>
    <property type="match status" value="1"/>
</dbReference>